<dbReference type="AlphaFoldDB" id="A0A2N6NKN0"/>
<gene>
    <name evidence="1" type="ORF">BM221_006002</name>
</gene>
<organism evidence="1 2">
    <name type="scientific">Beauveria bassiana</name>
    <name type="common">White muscardine disease fungus</name>
    <name type="synonym">Tritirachium shiotae</name>
    <dbReference type="NCBI Taxonomy" id="176275"/>
    <lineage>
        <taxon>Eukaryota</taxon>
        <taxon>Fungi</taxon>
        <taxon>Dikarya</taxon>
        <taxon>Ascomycota</taxon>
        <taxon>Pezizomycotina</taxon>
        <taxon>Sordariomycetes</taxon>
        <taxon>Hypocreomycetidae</taxon>
        <taxon>Hypocreales</taxon>
        <taxon>Cordycipitaceae</taxon>
        <taxon>Beauveria</taxon>
    </lineage>
</organism>
<dbReference type="EMBL" id="MRVG01000006">
    <property type="protein sequence ID" value="PMB67831.1"/>
    <property type="molecule type" value="Genomic_DNA"/>
</dbReference>
<accession>A0A2N6NKN0</accession>
<evidence type="ECO:0000313" key="1">
    <source>
        <dbReference type="EMBL" id="PMB67831.1"/>
    </source>
</evidence>
<proteinExistence type="predicted"/>
<protein>
    <submittedName>
        <fullName evidence="1">Uncharacterized protein</fullName>
    </submittedName>
</protein>
<name>A0A2N6NKN0_BEABA</name>
<sequence length="74" mass="7954">MALTDTAAFVARNAVVVTATPCEHLPPARLTTEPFVVTPDGRPNAVWFTRDTVRRTSEKFCDVLALINIGAAVA</sequence>
<reference evidence="1 2" key="1">
    <citation type="journal article" date="2016" name="Appl. Microbiol. Biotechnol.">
        <title>Characterization of T-DNA insertion mutants with decreased virulence in the entomopathogenic fungus Beauveria bassiana JEF-007.</title>
        <authorList>
            <person name="Kim S."/>
            <person name="Lee S.J."/>
            <person name="Nai Y.S."/>
            <person name="Yu J.S."/>
            <person name="Lee M.R."/>
            <person name="Yang Y.T."/>
            <person name="Kim J.S."/>
        </authorList>
    </citation>
    <scope>NUCLEOTIDE SEQUENCE [LARGE SCALE GENOMIC DNA]</scope>
    <source>
        <strain evidence="1 2">JEF-007</strain>
    </source>
</reference>
<dbReference type="Proteomes" id="UP000235728">
    <property type="component" value="Unassembled WGS sequence"/>
</dbReference>
<evidence type="ECO:0000313" key="2">
    <source>
        <dbReference type="Proteomes" id="UP000235728"/>
    </source>
</evidence>
<comment type="caution">
    <text evidence="1">The sequence shown here is derived from an EMBL/GenBank/DDBJ whole genome shotgun (WGS) entry which is preliminary data.</text>
</comment>